<dbReference type="AlphaFoldDB" id="A0A0G1M4M6"/>
<organism evidence="1 2">
    <name type="scientific">Candidatus Amesbacteria bacterium GW2011_GWC2_45_19</name>
    <dbReference type="NCBI Taxonomy" id="1618366"/>
    <lineage>
        <taxon>Bacteria</taxon>
        <taxon>Candidatus Amesiibacteriota</taxon>
    </lineage>
</organism>
<protein>
    <submittedName>
        <fullName evidence="1">Uncharacterized protein</fullName>
    </submittedName>
</protein>
<dbReference type="EMBL" id="LCKS01000003">
    <property type="protein sequence ID" value="KKU03191.1"/>
    <property type="molecule type" value="Genomic_DNA"/>
</dbReference>
<dbReference type="Proteomes" id="UP000034264">
    <property type="component" value="Unassembled WGS sequence"/>
</dbReference>
<evidence type="ECO:0000313" key="1">
    <source>
        <dbReference type="EMBL" id="KKU03191.1"/>
    </source>
</evidence>
<gene>
    <name evidence="1" type="ORF">UX05_C0003G0030</name>
</gene>
<reference evidence="1 2" key="1">
    <citation type="journal article" date="2015" name="Nature">
        <title>rRNA introns, odd ribosomes, and small enigmatic genomes across a large radiation of phyla.</title>
        <authorList>
            <person name="Brown C.T."/>
            <person name="Hug L.A."/>
            <person name="Thomas B.C."/>
            <person name="Sharon I."/>
            <person name="Castelle C.J."/>
            <person name="Singh A."/>
            <person name="Wilkins M.J."/>
            <person name="Williams K.H."/>
            <person name="Banfield J.F."/>
        </authorList>
    </citation>
    <scope>NUCLEOTIDE SEQUENCE [LARGE SCALE GENOMIC DNA]</scope>
</reference>
<accession>A0A0G1M4M6</accession>
<comment type="caution">
    <text evidence="1">The sequence shown here is derived from an EMBL/GenBank/DDBJ whole genome shotgun (WGS) entry which is preliminary data.</text>
</comment>
<name>A0A0G1M4M6_9BACT</name>
<evidence type="ECO:0000313" key="2">
    <source>
        <dbReference type="Proteomes" id="UP000034264"/>
    </source>
</evidence>
<sequence>MSATLNQDDIKLLKSVFATKDDLVAMEKRQDAKYVTKNDLSTMEKRVDSKLVAMEKRQDAKYATKDDLKQFATRVEIKQMIEGSENSIILAVTSVEIELRGKIKRLEDAVGISAAN</sequence>
<proteinExistence type="predicted"/>